<dbReference type="PANTHER" id="PTHR30612:SF0">
    <property type="entry name" value="CHLOROPLAST PROTEIN-TRANSPORTING ATPASE"/>
    <property type="match status" value="1"/>
</dbReference>
<dbReference type="InterPro" id="IPR011130">
    <property type="entry name" value="SecA_preprotein_X-link_dom"/>
</dbReference>
<dbReference type="PRINTS" id="PR00906">
    <property type="entry name" value="SECA"/>
</dbReference>
<dbReference type="InterPro" id="IPR036266">
    <property type="entry name" value="SecA_Wing/Scaffold_sf"/>
</dbReference>
<dbReference type="GO" id="GO:0008564">
    <property type="term" value="F:protein-exporting ATPase activity"/>
    <property type="evidence" value="ECO:0007669"/>
    <property type="project" value="UniProtKB-EC"/>
</dbReference>
<evidence type="ECO:0000256" key="8">
    <source>
        <dbReference type="HAMAP-Rule" id="MF_01382"/>
    </source>
</evidence>
<dbReference type="PROSITE" id="PS51196">
    <property type="entry name" value="SECA_MOTOR_DEAD"/>
    <property type="match status" value="1"/>
</dbReference>
<feature type="domain" description="Helicase ATP-binding" evidence="9">
    <location>
        <begin position="71"/>
        <end position="229"/>
    </location>
</feature>
<geneLocation type="chloroplast" evidence="11"/>
<dbReference type="SUPFAM" id="SSF81886">
    <property type="entry name" value="Helical scaffold and wing domains of SecA"/>
    <property type="match status" value="1"/>
</dbReference>
<comment type="subcellular location">
    <subcellularLocation>
        <location evidence="8">Plastid</location>
        <location evidence="8">Chloroplast stroma</location>
    </subcellularLocation>
    <subcellularLocation>
        <location evidence="8">Plastid</location>
        <location evidence="8">Chloroplast thylakoid membrane</location>
        <topology evidence="8">Peripheral membrane protein</topology>
    </subcellularLocation>
    <text evidence="8">A minor fraction is associated with the chloroplast thylakoid membrane.</text>
</comment>
<keyword evidence="6 8" id="KW-0811">Translocation</keyword>
<proteinExistence type="inferred from homology"/>
<evidence type="ECO:0000256" key="3">
    <source>
        <dbReference type="ARBA" id="ARBA00022840"/>
    </source>
</evidence>
<dbReference type="Pfam" id="PF07517">
    <property type="entry name" value="SecA_DEAD"/>
    <property type="match status" value="1"/>
</dbReference>
<dbReference type="GO" id="GO:0009535">
    <property type="term" value="C:chloroplast thylakoid membrane"/>
    <property type="evidence" value="ECO:0007669"/>
    <property type="project" value="UniProtKB-SubCell"/>
</dbReference>
<evidence type="ECO:0000256" key="6">
    <source>
        <dbReference type="ARBA" id="ARBA00023010"/>
    </source>
</evidence>
<comment type="function">
    <text evidence="8">Has a central role in coupling the hydrolysis of ATP to the transfer of proteins across the thylakoid membrane.</text>
</comment>
<dbReference type="Pfam" id="PF01043">
    <property type="entry name" value="SecA_PP_bind"/>
    <property type="match status" value="1"/>
</dbReference>
<evidence type="ECO:0000259" key="10">
    <source>
        <dbReference type="PROSITE" id="PS51196"/>
    </source>
</evidence>
<feature type="binding site" evidence="8">
    <location>
        <position position="479"/>
    </location>
    <ligand>
        <name>ATP</name>
        <dbReference type="ChEBI" id="CHEBI:30616"/>
    </ligand>
</feature>
<dbReference type="PROSITE" id="PS51192">
    <property type="entry name" value="HELICASE_ATP_BIND_1"/>
    <property type="match status" value="1"/>
</dbReference>
<dbReference type="GeneID" id="9481153"/>
<dbReference type="PANTHER" id="PTHR30612">
    <property type="entry name" value="SECA INNER MEMBRANE COMPONENT OF SEC PROTEIN SECRETION SYSTEM"/>
    <property type="match status" value="1"/>
</dbReference>
<dbReference type="InterPro" id="IPR027417">
    <property type="entry name" value="P-loop_NTPase"/>
</dbReference>
<dbReference type="CDD" id="cd17928">
    <property type="entry name" value="DEXDc_SecA"/>
    <property type="match status" value="1"/>
</dbReference>
<evidence type="ECO:0000256" key="7">
    <source>
        <dbReference type="ARBA" id="ARBA00023136"/>
    </source>
</evidence>
<gene>
    <name evidence="8 11" type="primary">secA</name>
</gene>
<keyword evidence="3 8" id="KW-0067">ATP-binding</keyword>
<organism evidence="11">
    <name type="scientific">Chromerida sp. RM11</name>
    <dbReference type="NCBI Taxonomy" id="348535"/>
    <lineage>
        <taxon>Eukaryota</taxon>
        <taxon>Sar</taxon>
        <taxon>Alveolata</taxon>
        <taxon>Colpodellida</taxon>
    </lineage>
</organism>
<dbReference type="Pfam" id="PF21090">
    <property type="entry name" value="P-loop_SecA"/>
    <property type="match status" value="1"/>
</dbReference>
<evidence type="ECO:0000313" key="11">
    <source>
        <dbReference type="EMBL" id="ADJ66650.1"/>
    </source>
</evidence>
<comment type="similarity">
    <text evidence="8">Belongs to the SecA family.</text>
</comment>
<evidence type="ECO:0000256" key="1">
    <source>
        <dbReference type="ARBA" id="ARBA00022448"/>
    </source>
</evidence>
<keyword evidence="11" id="KW-0150">Chloroplast</keyword>
<dbReference type="GO" id="GO:0005524">
    <property type="term" value="F:ATP binding"/>
    <property type="evidence" value="ECO:0007669"/>
    <property type="project" value="UniProtKB-UniRule"/>
</dbReference>
<keyword evidence="8" id="KW-0793">Thylakoid</keyword>
<feature type="domain" description="SecA family profile" evidence="10">
    <location>
        <begin position="1"/>
        <end position="650"/>
    </location>
</feature>
<sequence length="798" mass="90217">MTKFLEAVHLGNRLLKNKNQVEVVSRLNNLSKRLRNDRKTTSEKEIPLIFACLQSIITNTLGYKAYDTQLLAGYYLQKSKVVELKTGEGKTLASIFPVLVNVLMGRVCHIVTVNDYLAQRDQEWARPVGSLLQISTGLIQSGSSLSHRAKAYAKDITYMNTSEVGFDQMRDTLCLSSLDQVQSSLDYVLIDEIDSVLIDSARTPLLLSGQSRTETQLAFVADELSRCLKLGEDFEVNSKQKDVFLTPSGLSVLEHLLGIRDLYEAGNNPWISRILNSLRARLFFNQNIDYMIRNKEIILLDQISGRALPGRRWSEGLHQAVEAKEGLPVRDEPEVIASTTYQNVFSSYRNVCGMSGTVSQAADEFDRLYGLSVVLLPTNRPSMTSETPALVYQSELNKCRGIVAECRLTQLQDQSPILIATLDIERSELISELFAYNDISHQLLNARPERAFLEAEVVSQAGRKNIVTVSTNMAGRGTDILLGGNSQACLKTLQRSTFLNAPSFELARVEIYPYSRVRHLAPTTNNKDMSISNGFLRKVWRLSKQPFLTCSCQLSLSIPLLSLSCAEREFVRKAGGLYVLSSEKSDSARVDQQLVGRTGRQGDPGKFRFVLSLEDKILKQAGLYGLPILSSPSESSNSRVLANLFSQAQDRVESLFSSVRQQTFKDQTILNYYKSQMLSDRQSVVWHRLAAKWTLLVYAENKADIIPERTWLLHDSRRTITYQWYSQDMCDYLEKTLLLNLLDASWRSFQEIFLSLKKGLVWKTWGRKDLLTSYIEASQQYLSYQANQYKKDVSLCLD</sequence>
<dbReference type="SMART" id="SM00957">
    <property type="entry name" value="SecA_DEAD"/>
    <property type="match status" value="1"/>
</dbReference>
<dbReference type="InterPro" id="IPR044722">
    <property type="entry name" value="SecA_SF2_C"/>
</dbReference>
<dbReference type="InterPro" id="IPR014001">
    <property type="entry name" value="Helicase_ATP-bd"/>
</dbReference>
<dbReference type="HAMAP" id="MF_01382">
    <property type="entry name" value="SecA"/>
    <property type="match status" value="1"/>
</dbReference>
<keyword evidence="1 8" id="KW-0813">Transport</keyword>
<dbReference type="InterPro" id="IPR014018">
    <property type="entry name" value="SecA_motor_DEAD"/>
</dbReference>
<dbReference type="InterPro" id="IPR011115">
    <property type="entry name" value="SecA_DEAD"/>
</dbReference>
<dbReference type="PROSITE" id="PS01312">
    <property type="entry name" value="SECA"/>
    <property type="match status" value="1"/>
</dbReference>
<reference evidence="11" key="1">
    <citation type="journal article" date="2010" name="Proc. Natl. Acad. Sci. U.S.A.">
        <title>A common red algal origin of the apicomplexan, dinoflagellate, and heterokont plastids.</title>
        <authorList>
            <person name="Janouskovec J."/>
            <person name="Horak A."/>
            <person name="Obornik M."/>
            <person name="Lukes J."/>
            <person name="Keeling P.J."/>
        </authorList>
    </citation>
    <scope>NUCLEOTIDE SEQUENCE [LARGE SCALE GENOMIC DNA]</scope>
</reference>
<feature type="binding site" evidence="8">
    <location>
        <position position="69"/>
    </location>
    <ligand>
        <name>ATP</name>
        <dbReference type="ChEBI" id="CHEBI:30616"/>
    </ligand>
</feature>
<feature type="binding site" evidence="8">
    <location>
        <begin position="87"/>
        <end position="91"/>
    </location>
    <ligand>
        <name>ATP</name>
        <dbReference type="ChEBI" id="CHEBI:30616"/>
    </ligand>
</feature>
<dbReference type="InterPro" id="IPR020937">
    <property type="entry name" value="SecA_CS"/>
</dbReference>
<evidence type="ECO:0000256" key="2">
    <source>
        <dbReference type="ARBA" id="ARBA00022741"/>
    </source>
</evidence>
<keyword evidence="2 8" id="KW-0547">Nucleotide-binding</keyword>
<evidence type="ECO:0000256" key="5">
    <source>
        <dbReference type="ARBA" id="ARBA00022967"/>
    </source>
</evidence>
<dbReference type="Gene3D" id="3.90.1440.10">
    <property type="entry name" value="SecA, preprotein cross-linking domain"/>
    <property type="match status" value="1"/>
</dbReference>
<evidence type="ECO:0000259" key="9">
    <source>
        <dbReference type="PROSITE" id="PS51192"/>
    </source>
</evidence>
<evidence type="ECO:0000256" key="4">
    <source>
        <dbReference type="ARBA" id="ARBA00022927"/>
    </source>
</evidence>
<keyword evidence="5 8" id="KW-1278">Translocase</keyword>
<dbReference type="SUPFAM" id="SSF52540">
    <property type="entry name" value="P-loop containing nucleoside triphosphate hydrolases"/>
    <property type="match status" value="2"/>
</dbReference>
<dbReference type="GO" id="GO:0006605">
    <property type="term" value="P:protein targeting"/>
    <property type="evidence" value="ECO:0007669"/>
    <property type="project" value="UniProtKB-UniRule"/>
</dbReference>
<dbReference type="GO" id="GO:0065002">
    <property type="term" value="P:intracellular protein transmembrane transport"/>
    <property type="evidence" value="ECO:0007669"/>
    <property type="project" value="UniProtKB-UniRule"/>
</dbReference>
<dbReference type="GO" id="GO:0009570">
    <property type="term" value="C:chloroplast stroma"/>
    <property type="evidence" value="ECO:0007669"/>
    <property type="project" value="UniProtKB-SubCell"/>
</dbReference>
<dbReference type="SUPFAM" id="SSF81767">
    <property type="entry name" value="Pre-protein crosslinking domain of SecA"/>
    <property type="match status" value="1"/>
</dbReference>
<name>D9IXT3_9ALVE</name>
<keyword evidence="4 8" id="KW-0653">Protein transport</keyword>
<dbReference type="EMBL" id="HM222968">
    <property type="protein sequence ID" value="ADJ66650.1"/>
    <property type="molecule type" value="Genomic_DNA"/>
</dbReference>
<dbReference type="EC" id="7.4.2.8" evidence="8"/>
<dbReference type="InterPro" id="IPR000185">
    <property type="entry name" value="SecA"/>
</dbReference>
<keyword evidence="7 8" id="KW-0472">Membrane</keyword>
<dbReference type="SMART" id="SM00958">
    <property type="entry name" value="SecA_PP_bind"/>
    <property type="match status" value="1"/>
</dbReference>
<protein>
    <recommendedName>
        <fullName evidence="8">Protein translocase subunit SecA</fullName>
        <ecNumber evidence="8">7.4.2.8</ecNumber>
    </recommendedName>
</protein>
<accession>D9IXT3</accession>
<dbReference type="Gene3D" id="3.40.50.300">
    <property type="entry name" value="P-loop containing nucleotide triphosphate hydrolases"/>
    <property type="match status" value="2"/>
</dbReference>
<comment type="catalytic activity">
    <reaction evidence="8">
        <text>ATP + H2O + cellular proteinSide 1 = ADP + phosphate + cellular proteinSide 2.</text>
        <dbReference type="EC" id="7.4.2.8"/>
    </reaction>
</comment>
<dbReference type="InterPro" id="IPR036670">
    <property type="entry name" value="SecA_X-link_sf"/>
</dbReference>
<dbReference type="RefSeq" id="YP_003795462.1">
    <property type="nucleotide sequence ID" value="NC_014345.1"/>
</dbReference>
<dbReference type="GO" id="GO:0017038">
    <property type="term" value="P:protein import"/>
    <property type="evidence" value="ECO:0007669"/>
    <property type="project" value="InterPro"/>
</dbReference>
<keyword evidence="11" id="KW-0934">Plastid</keyword>
<dbReference type="AlphaFoldDB" id="D9IXT3"/>